<gene>
    <name evidence="1" type="ORF">UFOPK4175_00486</name>
</gene>
<protein>
    <submittedName>
        <fullName evidence="1">Unannotated protein</fullName>
    </submittedName>
</protein>
<name>A0A6J7RV81_9ZZZZ</name>
<reference evidence="1" key="1">
    <citation type="submission" date="2020-05" db="EMBL/GenBank/DDBJ databases">
        <authorList>
            <person name="Chiriac C."/>
            <person name="Salcher M."/>
            <person name="Ghai R."/>
            <person name="Kavagutti S V."/>
        </authorList>
    </citation>
    <scope>NUCLEOTIDE SEQUENCE</scope>
</reference>
<organism evidence="1">
    <name type="scientific">freshwater metagenome</name>
    <dbReference type="NCBI Taxonomy" id="449393"/>
    <lineage>
        <taxon>unclassified sequences</taxon>
        <taxon>metagenomes</taxon>
        <taxon>ecological metagenomes</taxon>
    </lineage>
</organism>
<sequence>MRGYGAVNATAHRDQDSTRDRVELRFGGYSAAECPCQGVGCQLSGVDLAGAQPAEMLTDVARADLRGIQNGLAVDELNRGAGSRARGAAARSREGGVGNPVTLNANCDAHQITAGGAASHATVRACWHVALSARVAQVILKTLVSHRGQV</sequence>
<proteinExistence type="predicted"/>
<evidence type="ECO:0000313" key="1">
    <source>
        <dbReference type="EMBL" id="CAB5032502.1"/>
    </source>
</evidence>
<dbReference type="EMBL" id="CAFBPX010000064">
    <property type="protein sequence ID" value="CAB5032502.1"/>
    <property type="molecule type" value="Genomic_DNA"/>
</dbReference>
<accession>A0A6J7RV81</accession>
<dbReference type="AlphaFoldDB" id="A0A6J7RV81"/>